<dbReference type="OrthoDB" id="2472181at2"/>
<protein>
    <submittedName>
        <fullName evidence="4">NAD-dependent epimerase/dehydratase family protein</fullName>
    </submittedName>
</protein>
<keyword evidence="5" id="KW-1185">Reference proteome</keyword>
<feature type="domain" description="Carrier" evidence="3">
    <location>
        <begin position="50"/>
        <end position="128"/>
    </location>
</feature>
<keyword evidence="1" id="KW-0596">Phosphopantetheine</keyword>
<dbReference type="PANTHER" id="PTHR44845">
    <property type="entry name" value="CARRIER DOMAIN-CONTAINING PROTEIN"/>
    <property type="match status" value="1"/>
</dbReference>
<dbReference type="PANTHER" id="PTHR44845:SF6">
    <property type="entry name" value="BETA-ALANINE-ACTIVATING ENZYME"/>
    <property type="match status" value="1"/>
</dbReference>
<dbReference type="AlphaFoldDB" id="A0A3M2L9G4"/>
<evidence type="ECO:0000259" key="3">
    <source>
        <dbReference type="PROSITE" id="PS50075"/>
    </source>
</evidence>
<dbReference type="Pfam" id="PF07993">
    <property type="entry name" value="NAD_binding_4"/>
    <property type="match status" value="1"/>
</dbReference>
<keyword evidence="2" id="KW-0597">Phosphoprotein</keyword>
<dbReference type="InterPro" id="IPR020806">
    <property type="entry name" value="PKS_PP-bd"/>
</dbReference>
<dbReference type="Proteomes" id="UP000279275">
    <property type="component" value="Unassembled WGS sequence"/>
</dbReference>
<gene>
    <name evidence="4" type="ORF">EBN03_09765</name>
</gene>
<dbReference type="InterPro" id="IPR013120">
    <property type="entry name" value="FAR_NAD-bd"/>
</dbReference>
<dbReference type="InterPro" id="IPR036736">
    <property type="entry name" value="ACP-like_sf"/>
</dbReference>
<sequence>MTPNSGNDNRSRALALESGGAGMDIAALLAAAAPRRATPEPATDPAVPQSATGWTVAGLAAVITEIANRKLAEPIDSETDLFEAGATSVAAVEFVAALIEEHGVELSLDDVFADARPRRLAERWLTRNGFAVEAPPADPGLPAVSGGHLATPPVPSGNLPAAIDIDEDLALASADIAGADRLPWVGPPPLTAPRRVLLTGATGFLGSHLLLDLLRHSDAHVVCLVRGEDDAAATERLGKALRSFYLPWSSEIRRRITVLAGDVRRPRLGLSAEQWDALAQDIDAIVNVAAAVDFLRGYPSLRQANVLGPLTLAELAMTGTIKPLHHISSVAVFNEVAAPSMGEDDPVAHLDRLGAGYDKTKWAAEALLRRARERGLVVTFLRPAGIGGHPRTGAHNPHDLSSAFLAAFSRFRTMPAFRYLNVAPVDWVSRVTAAIVGEPQAWGRDYHLTGVPSTVEDVRRDMMLGGMNVVLKDWPDWRDDTLARIRREGVAELEFLARMLESPTAQQLCEASMTAPAATMHRTRAFVAAHGLPPAVRYDARAQQRTFERLADLGVARLPDRADAPYLWFPETLRGTVTDGDDSHPCELALTLSIASMHQLVTDRRVDVAGELRCAALHPDPLTVERGDVWVRPQQGVPTESGLRHPLLRYRLELRDSDGGRWWMEGHKTARARRDLWRQARALRVDIGRAGAAARLSGEVVVPADSYVPDQIDGIRTNPELSEREQRLAKLVWLGWFGSQVGRGLAQPLLRAAAELLDLGRDAATKELR</sequence>
<dbReference type="EMBL" id="RFFH01000003">
    <property type="protein sequence ID" value="RMI33686.1"/>
    <property type="molecule type" value="Genomic_DNA"/>
</dbReference>
<dbReference type="InterPro" id="IPR036291">
    <property type="entry name" value="NAD(P)-bd_dom_sf"/>
</dbReference>
<evidence type="ECO:0000313" key="5">
    <source>
        <dbReference type="Proteomes" id="UP000279275"/>
    </source>
</evidence>
<comment type="caution">
    <text evidence="4">The sequence shown here is derived from an EMBL/GenBank/DDBJ whole genome shotgun (WGS) entry which is preliminary data.</text>
</comment>
<dbReference type="InterPro" id="IPR010080">
    <property type="entry name" value="Thioester_reductase-like_dom"/>
</dbReference>
<dbReference type="InterPro" id="IPR009081">
    <property type="entry name" value="PP-bd_ACP"/>
</dbReference>
<dbReference type="NCBIfam" id="TIGR01746">
    <property type="entry name" value="Thioester-redct"/>
    <property type="match status" value="1"/>
</dbReference>
<dbReference type="PROSITE" id="PS50075">
    <property type="entry name" value="CARRIER"/>
    <property type="match status" value="1"/>
</dbReference>
<dbReference type="SUPFAM" id="SSF47336">
    <property type="entry name" value="ACP-like"/>
    <property type="match status" value="1"/>
</dbReference>
<dbReference type="Pfam" id="PF00550">
    <property type="entry name" value="PP-binding"/>
    <property type="match status" value="1"/>
</dbReference>
<evidence type="ECO:0000256" key="2">
    <source>
        <dbReference type="ARBA" id="ARBA00022553"/>
    </source>
</evidence>
<dbReference type="Gene3D" id="1.10.1200.10">
    <property type="entry name" value="ACP-like"/>
    <property type="match status" value="1"/>
</dbReference>
<dbReference type="SUPFAM" id="SSF51735">
    <property type="entry name" value="NAD(P)-binding Rossmann-fold domains"/>
    <property type="match status" value="1"/>
</dbReference>
<dbReference type="RefSeq" id="WP_122187881.1">
    <property type="nucleotide sequence ID" value="NZ_RFFH01000003.1"/>
</dbReference>
<dbReference type="SMART" id="SM00823">
    <property type="entry name" value="PKS_PP"/>
    <property type="match status" value="1"/>
</dbReference>
<organism evidence="4 5">
    <name type="scientific">Nocardia stercoris</name>
    <dbReference type="NCBI Taxonomy" id="2483361"/>
    <lineage>
        <taxon>Bacteria</taxon>
        <taxon>Bacillati</taxon>
        <taxon>Actinomycetota</taxon>
        <taxon>Actinomycetes</taxon>
        <taxon>Mycobacteriales</taxon>
        <taxon>Nocardiaceae</taxon>
        <taxon>Nocardia</taxon>
    </lineage>
</organism>
<reference evidence="4 5" key="1">
    <citation type="submission" date="2018-10" db="EMBL/GenBank/DDBJ databases">
        <title>Isolation from cow dung.</title>
        <authorList>
            <person name="Ling L."/>
        </authorList>
    </citation>
    <scope>NUCLEOTIDE SEQUENCE [LARGE SCALE GENOMIC DNA]</scope>
    <source>
        <strain evidence="4 5">NEAU-LL90</strain>
    </source>
</reference>
<dbReference type="Gene3D" id="3.40.50.720">
    <property type="entry name" value="NAD(P)-binding Rossmann-like Domain"/>
    <property type="match status" value="1"/>
</dbReference>
<proteinExistence type="predicted"/>
<evidence type="ECO:0000313" key="4">
    <source>
        <dbReference type="EMBL" id="RMI33686.1"/>
    </source>
</evidence>
<accession>A0A3M2L9G4</accession>
<name>A0A3M2L9G4_9NOCA</name>
<evidence type="ECO:0000256" key="1">
    <source>
        <dbReference type="ARBA" id="ARBA00022450"/>
    </source>
</evidence>
<dbReference type="GO" id="GO:0031177">
    <property type="term" value="F:phosphopantetheine binding"/>
    <property type="evidence" value="ECO:0007669"/>
    <property type="project" value="InterPro"/>
</dbReference>